<dbReference type="PROSITE" id="PS50109">
    <property type="entry name" value="HIS_KIN"/>
    <property type="match status" value="1"/>
</dbReference>
<dbReference type="InterPro" id="IPR036890">
    <property type="entry name" value="HATPase_C_sf"/>
</dbReference>
<dbReference type="Gene3D" id="1.10.287.130">
    <property type="match status" value="1"/>
</dbReference>
<dbReference type="InterPro" id="IPR025201">
    <property type="entry name" value="KdpD_TM"/>
</dbReference>
<dbReference type="Pfam" id="PF13493">
    <property type="entry name" value="DUF4118"/>
    <property type="match status" value="1"/>
</dbReference>
<evidence type="ECO:0000256" key="9">
    <source>
        <dbReference type="ARBA" id="ARBA00022840"/>
    </source>
</evidence>
<reference evidence="15" key="1">
    <citation type="journal article" date="2023" name="Int. J. Mol. Sci.">
        <title>Metagenomics Revealed a New Genus 'Candidatus Thiocaldithrix dubininis' gen. nov., sp. nov. and a New Species 'Candidatus Thiothrix putei' sp. nov. in the Family Thiotrichaceae, Some Members of Which Have Traits of Both Na+- and H+-Motive Energetics.</title>
        <authorList>
            <person name="Ravin N.V."/>
            <person name="Muntyan M.S."/>
            <person name="Smolyakov D.D."/>
            <person name="Rudenko T.S."/>
            <person name="Beletsky A.V."/>
            <person name="Mardanov A.V."/>
            <person name="Grabovich M.Y."/>
        </authorList>
    </citation>
    <scope>NUCLEOTIDE SEQUENCE</scope>
    <source>
        <strain evidence="15">GKL-01</strain>
    </source>
</reference>
<dbReference type="InterPro" id="IPR052023">
    <property type="entry name" value="Histidine_kinase_KdpD"/>
</dbReference>
<dbReference type="Gene3D" id="1.20.120.620">
    <property type="entry name" value="Backbone structure of the membrane domain of e. Coli histidine kinase receptor kdpd"/>
    <property type="match status" value="1"/>
</dbReference>
<dbReference type="InterPro" id="IPR036097">
    <property type="entry name" value="HisK_dim/P_sf"/>
</dbReference>
<keyword evidence="9" id="KW-0067">ATP-binding</keyword>
<evidence type="ECO:0000256" key="2">
    <source>
        <dbReference type="ARBA" id="ARBA00004141"/>
    </source>
</evidence>
<keyword evidence="6 13" id="KW-0812">Transmembrane</keyword>
<dbReference type="CDD" id="cd00082">
    <property type="entry name" value="HisKA"/>
    <property type="match status" value="1"/>
</dbReference>
<evidence type="ECO:0000313" key="15">
    <source>
        <dbReference type="EMBL" id="WGZ90606.1"/>
    </source>
</evidence>
<dbReference type="SMART" id="SM00387">
    <property type="entry name" value="HATPase_c"/>
    <property type="match status" value="1"/>
</dbReference>
<keyword evidence="4" id="KW-0597">Phosphoprotein</keyword>
<dbReference type="SUPFAM" id="SSF47384">
    <property type="entry name" value="Homodimeric domain of signal transducing histidine kinase"/>
    <property type="match status" value="1"/>
</dbReference>
<name>A0AA95H4G0_9GAMM</name>
<dbReference type="InterPro" id="IPR003661">
    <property type="entry name" value="HisK_dim/P_dom"/>
</dbReference>
<dbReference type="Pfam" id="PF02518">
    <property type="entry name" value="HATPase_c"/>
    <property type="match status" value="1"/>
</dbReference>
<evidence type="ECO:0000256" key="5">
    <source>
        <dbReference type="ARBA" id="ARBA00022679"/>
    </source>
</evidence>
<dbReference type="EC" id="2.7.13.3" evidence="3"/>
<dbReference type="PANTHER" id="PTHR45569">
    <property type="entry name" value="SENSOR PROTEIN KDPD"/>
    <property type="match status" value="1"/>
</dbReference>
<evidence type="ECO:0000256" key="10">
    <source>
        <dbReference type="ARBA" id="ARBA00022989"/>
    </source>
</evidence>
<dbReference type="InterPro" id="IPR003594">
    <property type="entry name" value="HATPase_dom"/>
</dbReference>
<evidence type="ECO:0000256" key="8">
    <source>
        <dbReference type="ARBA" id="ARBA00022777"/>
    </source>
</evidence>
<proteinExistence type="predicted"/>
<dbReference type="Proteomes" id="UP001300672">
    <property type="component" value="Chromosome"/>
</dbReference>
<evidence type="ECO:0000256" key="3">
    <source>
        <dbReference type="ARBA" id="ARBA00012438"/>
    </source>
</evidence>
<evidence type="ECO:0000256" key="12">
    <source>
        <dbReference type="ARBA" id="ARBA00023136"/>
    </source>
</evidence>
<dbReference type="PANTHER" id="PTHR45569:SF1">
    <property type="entry name" value="SENSOR PROTEIN KDPD"/>
    <property type="match status" value="1"/>
</dbReference>
<evidence type="ECO:0000256" key="4">
    <source>
        <dbReference type="ARBA" id="ARBA00022553"/>
    </source>
</evidence>
<feature type="transmembrane region" description="Helical" evidence="13">
    <location>
        <begin position="45"/>
        <end position="63"/>
    </location>
</feature>
<accession>A0AA95H4G0</accession>
<protein>
    <recommendedName>
        <fullName evidence="3">histidine kinase</fullName>
        <ecNumber evidence="3">2.7.13.3</ecNumber>
    </recommendedName>
</protein>
<feature type="transmembrane region" description="Helical" evidence="13">
    <location>
        <begin position="99"/>
        <end position="119"/>
    </location>
</feature>
<dbReference type="InterPro" id="IPR005467">
    <property type="entry name" value="His_kinase_dom"/>
</dbReference>
<comment type="subcellular location">
    <subcellularLocation>
        <location evidence="2">Membrane</location>
        <topology evidence="2">Multi-pass membrane protein</topology>
    </subcellularLocation>
</comment>
<dbReference type="AlphaFoldDB" id="A0AA95H4G0"/>
<dbReference type="EMBL" id="CP124755">
    <property type="protein sequence ID" value="WGZ90606.1"/>
    <property type="molecule type" value="Genomic_DNA"/>
</dbReference>
<dbReference type="KEGG" id="tdu:QJT80_14115"/>
<dbReference type="InterPro" id="IPR004358">
    <property type="entry name" value="Sig_transdc_His_kin-like_C"/>
</dbReference>
<comment type="catalytic activity">
    <reaction evidence="1">
        <text>ATP + protein L-histidine = ADP + protein N-phospho-L-histidine.</text>
        <dbReference type="EC" id="2.7.13.3"/>
    </reaction>
</comment>
<dbReference type="Gene3D" id="3.30.565.10">
    <property type="entry name" value="Histidine kinase-like ATPase, C-terminal domain"/>
    <property type="match status" value="1"/>
</dbReference>
<gene>
    <name evidence="15" type="ORF">QJT80_14115</name>
</gene>
<dbReference type="PRINTS" id="PR00344">
    <property type="entry name" value="BCTRLSENSOR"/>
</dbReference>
<sequence length="428" mass="46379">MSAISFLLAALRITKPDGYLAYLVASLFPLLVSLLAFLLGNVLDSASVIMLYLLAVFLCALWLGKWPSVLAAVLSALMFNVLFVPPPLALNAANVGNPLMLMVLLVVAFMAGQMSAKLLDQNRALQESEALAQSLYLMARELAGAVDLKQVEEVAARYPFSSAAGSLLDIARERVHYADMAQTNLVQIESERLRSSILSSLSHDLRTPLTALVGLTDTLNSQNQNLSLMQQDMVEAIHEQSVRLAEMVTKLLDLARLSAGRLTLHKEWQPIDEVIGSALKLLEVSLAQRSIHVHIPADFPMLEFDAILMERVVGNLLENAAKYTPAGTPIDIYAERNISMAIISVCDRGAGFPSNVLLAPSLESVTQSGMLETPATGLGLAICDAILKAHDGKLTLEQRVDGGICARFTLPLGIPPIMEEEVDEEELL</sequence>
<dbReference type="InterPro" id="IPR038318">
    <property type="entry name" value="KdpD_sf"/>
</dbReference>
<dbReference type="SUPFAM" id="SSF55874">
    <property type="entry name" value="ATPase domain of HSP90 chaperone/DNA topoisomerase II/histidine kinase"/>
    <property type="match status" value="1"/>
</dbReference>
<evidence type="ECO:0000256" key="13">
    <source>
        <dbReference type="SAM" id="Phobius"/>
    </source>
</evidence>
<dbReference type="Pfam" id="PF00512">
    <property type="entry name" value="HisKA"/>
    <property type="match status" value="1"/>
</dbReference>
<dbReference type="GO" id="GO:0005524">
    <property type="term" value="F:ATP binding"/>
    <property type="evidence" value="ECO:0007669"/>
    <property type="project" value="UniProtKB-KW"/>
</dbReference>
<dbReference type="GO" id="GO:0000155">
    <property type="term" value="F:phosphorelay sensor kinase activity"/>
    <property type="evidence" value="ECO:0007669"/>
    <property type="project" value="InterPro"/>
</dbReference>
<evidence type="ECO:0000256" key="11">
    <source>
        <dbReference type="ARBA" id="ARBA00023012"/>
    </source>
</evidence>
<evidence type="ECO:0000256" key="7">
    <source>
        <dbReference type="ARBA" id="ARBA00022741"/>
    </source>
</evidence>
<organism evidence="15">
    <name type="scientific">Candidatus Thiocaldithrix dubininis</name>
    <dbReference type="NCBI Taxonomy" id="3080823"/>
    <lineage>
        <taxon>Bacteria</taxon>
        <taxon>Pseudomonadati</taxon>
        <taxon>Pseudomonadota</taxon>
        <taxon>Gammaproteobacteria</taxon>
        <taxon>Thiotrichales</taxon>
        <taxon>Thiotrichaceae</taxon>
        <taxon>Candidatus Thiocaldithrix</taxon>
    </lineage>
</organism>
<keyword evidence="12 13" id="KW-0472">Membrane</keyword>
<keyword evidence="8" id="KW-0418">Kinase</keyword>
<feature type="domain" description="Histidine kinase" evidence="14">
    <location>
        <begin position="200"/>
        <end position="414"/>
    </location>
</feature>
<keyword evidence="7" id="KW-0547">Nucleotide-binding</keyword>
<reference evidence="15" key="2">
    <citation type="submission" date="2023-04" db="EMBL/GenBank/DDBJ databases">
        <authorList>
            <person name="Beletskiy A.V."/>
            <person name="Mardanov A.V."/>
            <person name="Ravin N.V."/>
        </authorList>
    </citation>
    <scope>NUCLEOTIDE SEQUENCE</scope>
    <source>
        <strain evidence="15">GKL-01</strain>
    </source>
</reference>
<dbReference type="SMART" id="SM00388">
    <property type="entry name" value="HisKA"/>
    <property type="match status" value="1"/>
</dbReference>
<keyword evidence="5" id="KW-0808">Transferase</keyword>
<evidence type="ECO:0000256" key="6">
    <source>
        <dbReference type="ARBA" id="ARBA00022692"/>
    </source>
</evidence>
<keyword evidence="10 13" id="KW-1133">Transmembrane helix</keyword>
<evidence type="ECO:0000259" key="14">
    <source>
        <dbReference type="PROSITE" id="PS50109"/>
    </source>
</evidence>
<feature type="transmembrane region" description="Helical" evidence="13">
    <location>
        <begin position="20"/>
        <end position="39"/>
    </location>
</feature>
<feature type="transmembrane region" description="Helical" evidence="13">
    <location>
        <begin position="70"/>
        <end position="93"/>
    </location>
</feature>
<dbReference type="GO" id="GO:0005886">
    <property type="term" value="C:plasma membrane"/>
    <property type="evidence" value="ECO:0007669"/>
    <property type="project" value="TreeGrafter"/>
</dbReference>
<evidence type="ECO:0000256" key="1">
    <source>
        <dbReference type="ARBA" id="ARBA00000085"/>
    </source>
</evidence>
<keyword evidence="11" id="KW-0902">Two-component regulatory system</keyword>